<dbReference type="AlphaFoldDB" id="E6PZW8"/>
<proteinExistence type="predicted"/>
<organism evidence="1">
    <name type="scientific">mine drainage metagenome</name>
    <dbReference type="NCBI Taxonomy" id="410659"/>
    <lineage>
        <taxon>unclassified sequences</taxon>
        <taxon>metagenomes</taxon>
        <taxon>ecological metagenomes</taxon>
    </lineage>
</organism>
<sequence length="35" mass="4187">MTDRKAKDGFNLRENPTSRMVSVNAIPEMLWFQRF</sequence>
<dbReference type="EMBL" id="CABN01000140">
    <property type="protein sequence ID" value="CBI00477.1"/>
    <property type="molecule type" value="Genomic_DNA"/>
</dbReference>
<comment type="caution">
    <text evidence="1">The sequence shown here is derived from an EMBL/GenBank/DDBJ whole genome shotgun (WGS) entry which is preliminary data.</text>
</comment>
<name>E6PZW8_9ZZZZ</name>
<gene>
    <name evidence="1" type="ORF">CARN3_1482</name>
</gene>
<evidence type="ECO:0000313" key="1">
    <source>
        <dbReference type="EMBL" id="CBI00477.1"/>
    </source>
</evidence>
<reference evidence="1" key="1">
    <citation type="submission" date="2009-10" db="EMBL/GenBank/DDBJ databases">
        <title>Diversity of trophic interactions inside an arsenic-rich microbial ecosystem.</title>
        <authorList>
            <person name="Bertin P.N."/>
            <person name="Heinrich-Salmeron A."/>
            <person name="Pelletier E."/>
            <person name="Goulhen-Chollet F."/>
            <person name="Arsene-Ploetze F."/>
            <person name="Gallien S."/>
            <person name="Calteau A."/>
            <person name="Vallenet D."/>
            <person name="Casiot C."/>
            <person name="Chane-Woon-Ming B."/>
            <person name="Giloteaux L."/>
            <person name="Barakat M."/>
            <person name="Bonnefoy V."/>
            <person name="Bruneel O."/>
            <person name="Chandler M."/>
            <person name="Cleiss J."/>
            <person name="Duran R."/>
            <person name="Elbaz-Poulichet F."/>
            <person name="Fonknechten N."/>
            <person name="Lauga B."/>
            <person name="Mornico D."/>
            <person name="Ortet P."/>
            <person name="Schaeffer C."/>
            <person name="Siguier P."/>
            <person name="Alexander Thil Smith A."/>
            <person name="Van Dorsselaer A."/>
            <person name="Weissenbach J."/>
            <person name="Medigue C."/>
            <person name="Le Paslier D."/>
        </authorList>
    </citation>
    <scope>NUCLEOTIDE SEQUENCE</scope>
</reference>
<protein>
    <submittedName>
        <fullName evidence="1">Uncharacterized protein</fullName>
    </submittedName>
</protein>
<accession>E6PZW8</accession>